<evidence type="ECO:0000313" key="2">
    <source>
        <dbReference type="EMBL" id="MCX2719432.1"/>
    </source>
</evidence>
<comment type="caution">
    <text evidence="2">The sequence shown here is derived from an EMBL/GenBank/DDBJ whole genome shotgun (WGS) entry which is preliminary data.</text>
</comment>
<keyword evidence="1" id="KW-0732">Signal</keyword>
<name>A0AAE3SPD9_9FLAO</name>
<sequence length="130" mass="14215">MNPKFLLILTVLVSLICSSTPKSSCADAYTSASYGLSHTKKAFKAHNFDHQKYYAARALEALEKTESLVGDCGCTGAMDAIELGIENLEEAKDPADWKMGRYYSKRAMEKTYSILENLDLCSIAGDGSSQ</sequence>
<dbReference type="Proteomes" id="UP001207116">
    <property type="component" value="Unassembled WGS sequence"/>
</dbReference>
<accession>A0AAE3SPD9</accession>
<feature type="signal peptide" evidence="1">
    <location>
        <begin position="1"/>
        <end position="26"/>
    </location>
</feature>
<proteinExistence type="predicted"/>
<organism evidence="2 3">
    <name type="scientific">Lentiprolixibacter aurantiacus</name>
    <dbReference type="NCBI Taxonomy" id="2993939"/>
    <lineage>
        <taxon>Bacteria</taxon>
        <taxon>Pseudomonadati</taxon>
        <taxon>Bacteroidota</taxon>
        <taxon>Flavobacteriia</taxon>
        <taxon>Flavobacteriales</taxon>
        <taxon>Flavobacteriaceae</taxon>
        <taxon>Lentiprolixibacter</taxon>
    </lineage>
</organism>
<dbReference type="AlphaFoldDB" id="A0AAE3SPD9"/>
<dbReference type="EMBL" id="JAPFQP010000002">
    <property type="protein sequence ID" value="MCX2719432.1"/>
    <property type="molecule type" value="Genomic_DNA"/>
</dbReference>
<evidence type="ECO:0000256" key="1">
    <source>
        <dbReference type="SAM" id="SignalP"/>
    </source>
</evidence>
<gene>
    <name evidence="2" type="ORF">OO016_07460</name>
</gene>
<feature type="chain" id="PRO_5042199106" evidence="1">
    <location>
        <begin position="27"/>
        <end position="130"/>
    </location>
</feature>
<evidence type="ECO:0000313" key="3">
    <source>
        <dbReference type="Proteomes" id="UP001207116"/>
    </source>
</evidence>
<keyword evidence="3" id="KW-1185">Reference proteome</keyword>
<protein>
    <submittedName>
        <fullName evidence="2">Uncharacterized protein</fullName>
    </submittedName>
</protein>
<dbReference type="RefSeq" id="WP_266012090.1">
    <property type="nucleotide sequence ID" value="NZ_JAPFQP010000002.1"/>
</dbReference>
<reference evidence="2" key="1">
    <citation type="submission" date="2022-11" db="EMBL/GenBank/DDBJ databases">
        <title>The characterization of three novel Bacteroidetes species and genomic analysis of their roles in tidal elemental geochemical cycles.</title>
        <authorList>
            <person name="Ma K.-J."/>
        </authorList>
    </citation>
    <scope>NUCLEOTIDE SEQUENCE</scope>
    <source>
        <strain evidence="2">M415</strain>
    </source>
</reference>